<dbReference type="EMBL" id="CP013213">
    <property type="protein sequence ID" value="AMC93770.1"/>
    <property type="molecule type" value="Genomic_DNA"/>
</dbReference>
<dbReference type="Proteomes" id="UP000063781">
    <property type="component" value="Plasmid unnamed"/>
</dbReference>
<dbReference type="InterPro" id="IPR036390">
    <property type="entry name" value="WH_DNA-bd_sf"/>
</dbReference>
<dbReference type="Proteomes" id="UP000063781">
    <property type="component" value="Chromosome"/>
</dbReference>
<gene>
    <name evidence="2" type="ORF">AOC36_07165</name>
    <name evidence="3" type="ORF">AOC36_11660</name>
</gene>
<evidence type="ECO:0000313" key="2">
    <source>
        <dbReference type="EMBL" id="AMC93770.1"/>
    </source>
</evidence>
<dbReference type="InterPro" id="IPR052509">
    <property type="entry name" value="Metal_resp_DNA-bind_regulator"/>
</dbReference>
<dbReference type="Gene3D" id="1.10.10.10">
    <property type="entry name" value="Winged helix-like DNA-binding domain superfamily/Winged helix DNA-binding domain"/>
    <property type="match status" value="1"/>
</dbReference>
<evidence type="ECO:0000313" key="4">
    <source>
        <dbReference type="Proteomes" id="UP000063781"/>
    </source>
</evidence>
<dbReference type="InterPro" id="IPR005149">
    <property type="entry name" value="Tscrpt_reg_PadR_N"/>
</dbReference>
<dbReference type="Pfam" id="PF03551">
    <property type="entry name" value="PadR"/>
    <property type="match status" value="1"/>
</dbReference>
<feature type="domain" description="Transcription regulator PadR N-terminal" evidence="1">
    <location>
        <begin position="21"/>
        <end position="90"/>
    </location>
</feature>
<dbReference type="InterPro" id="IPR036388">
    <property type="entry name" value="WH-like_DNA-bd_sf"/>
</dbReference>
<dbReference type="RefSeq" id="WP_067632862.1">
    <property type="nucleotide sequence ID" value="NZ_CP013213.1"/>
</dbReference>
<dbReference type="KEGG" id="erl:AOC36_07165"/>
<dbReference type="AlphaFoldDB" id="A0A0X8H280"/>
<dbReference type="PANTHER" id="PTHR33169:SF14">
    <property type="entry name" value="TRANSCRIPTIONAL REGULATOR RV3488"/>
    <property type="match status" value="1"/>
</dbReference>
<protein>
    <submittedName>
        <fullName evidence="3">PadR family transcriptional regulator</fullName>
    </submittedName>
</protein>
<proteinExistence type="predicted"/>
<evidence type="ECO:0000259" key="1">
    <source>
        <dbReference type="Pfam" id="PF03551"/>
    </source>
</evidence>
<keyword evidence="3" id="KW-0614">Plasmid</keyword>
<dbReference type="KEGG" id="erl:AOC36_11660"/>
<keyword evidence="4" id="KW-1185">Reference proteome</keyword>
<dbReference type="OrthoDB" id="9808017at2"/>
<geneLocation type="plasmid" evidence="3">
    <name>unnamed</name>
</geneLocation>
<evidence type="ECO:0000313" key="3">
    <source>
        <dbReference type="EMBL" id="AMC94686.1"/>
    </source>
</evidence>
<dbReference type="SUPFAM" id="SSF46785">
    <property type="entry name" value="Winged helix' DNA-binding domain"/>
    <property type="match status" value="1"/>
</dbReference>
<organism evidence="3 4">
    <name type="scientific">Erysipelothrix larvae</name>
    <dbReference type="NCBI Taxonomy" id="1514105"/>
    <lineage>
        <taxon>Bacteria</taxon>
        <taxon>Bacillati</taxon>
        <taxon>Bacillota</taxon>
        <taxon>Erysipelotrichia</taxon>
        <taxon>Erysipelotrichales</taxon>
        <taxon>Erysipelotrichaceae</taxon>
        <taxon>Erysipelothrix</taxon>
    </lineage>
</organism>
<name>A0A0X8H280_9FIRM</name>
<reference evidence="3 4" key="1">
    <citation type="submission" date="2015-10" db="EMBL/GenBank/DDBJ databases">
        <title>Erysipelothrix larvae sp. LV19 isolated from the larval gut of the rhinoceros beetle, Trypoxylus dichotomus.</title>
        <authorList>
            <person name="Lim S."/>
            <person name="Kim B.-C."/>
        </authorList>
    </citation>
    <scope>NUCLEOTIDE SEQUENCE [LARGE SCALE GENOMIC DNA]</scope>
    <source>
        <strain evidence="3 4">LV19</strain>
        <plasmid evidence="4">Plasmid</plasmid>
        <plasmid evidence="3">unnamed</plasmid>
    </source>
</reference>
<accession>A0A0X8H280</accession>
<dbReference type="STRING" id="1514105.AOC36_07165"/>
<sequence length="111" mass="13073">MESQELIQSMVTELRRGTLTLVVLSQCNKPQYGYSLLQSLEEKGVVIDASTLYPMLRRLDKQNILKSEWDTQETRPRKYYVLSDLGQTVYEGLIKEWKKLNNELKFLEEEI</sequence>
<dbReference type="PANTHER" id="PTHR33169">
    <property type="entry name" value="PADR-FAMILY TRANSCRIPTIONAL REGULATOR"/>
    <property type="match status" value="1"/>
</dbReference>
<dbReference type="EMBL" id="CP013214">
    <property type="protein sequence ID" value="AMC94686.1"/>
    <property type="molecule type" value="Genomic_DNA"/>
</dbReference>